<dbReference type="Pfam" id="PF26484">
    <property type="entry name" value="WNWW"/>
    <property type="match status" value="1"/>
</dbReference>
<evidence type="ECO:0000313" key="2">
    <source>
        <dbReference type="Proteomes" id="UP000053157"/>
    </source>
</evidence>
<gene>
    <name evidence="1" type="ORF">AUR66_07040</name>
</gene>
<protein>
    <submittedName>
        <fullName evidence="1">Uncharacterized protein</fullName>
    </submittedName>
</protein>
<dbReference type="EMBL" id="LOPV01000039">
    <property type="protein sequence ID" value="KTG30617.1"/>
    <property type="molecule type" value="Genomic_DNA"/>
</dbReference>
<accession>A0A0W1SVX7</accession>
<dbReference type="RefSeq" id="WP_058570852.1">
    <property type="nucleotide sequence ID" value="NZ_LOPV01000039.1"/>
</dbReference>
<keyword evidence="2" id="KW-1185">Reference proteome</keyword>
<evidence type="ECO:0000313" key="1">
    <source>
        <dbReference type="EMBL" id="KTG30617.1"/>
    </source>
</evidence>
<proteinExistence type="predicted"/>
<reference evidence="1 2" key="1">
    <citation type="submission" date="2015-12" db="EMBL/GenBank/DDBJ databases">
        <title>Haloferax profundi sp. nov. isolated from the Discovery deep brine-seawater interface in the Red Sea.</title>
        <authorList>
            <person name="Zhang G."/>
            <person name="Stingl U."/>
            <person name="Rashid M."/>
        </authorList>
    </citation>
    <scope>NUCLEOTIDE SEQUENCE [LARGE SCALE GENOMIC DNA]</scope>
    <source>
        <strain evidence="1 2">SB29</strain>
    </source>
</reference>
<dbReference type="Proteomes" id="UP000053157">
    <property type="component" value="Unassembled WGS sequence"/>
</dbReference>
<dbReference type="InterPro" id="IPR058716">
    <property type="entry name" value="WNWW_dom-containing"/>
</dbReference>
<sequence>MIPTDRHDNQHSSFDEESFREALAEFGGTDAERRVVARQARDLADSGQAEADRGAALTSDEIIRNLRDAPEGSPATRWNWWLGALEAAYGNYREFQVRRIPKA</sequence>
<comment type="caution">
    <text evidence="1">The sequence shown here is derived from an EMBL/GenBank/DDBJ whole genome shotgun (WGS) entry which is preliminary data.</text>
</comment>
<organism evidence="1 2">
    <name type="scientific">Haloferax profundi</name>
    <dbReference type="NCBI Taxonomy" id="1544718"/>
    <lineage>
        <taxon>Archaea</taxon>
        <taxon>Methanobacteriati</taxon>
        <taxon>Methanobacteriota</taxon>
        <taxon>Stenosarchaea group</taxon>
        <taxon>Halobacteria</taxon>
        <taxon>Halobacteriales</taxon>
        <taxon>Haloferacaceae</taxon>
        <taxon>Haloferax</taxon>
    </lineage>
</organism>
<dbReference type="AlphaFoldDB" id="A0A0W1SVX7"/>
<name>A0A0W1SVX7_9EURY</name>
<dbReference type="OrthoDB" id="197908at2157"/>